<dbReference type="SMART" id="SM00343">
    <property type="entry name" value="ZnF_C2HC"/>
    <property type="match status" value="5"/>
</dbReference>
<evidence type="ECO:0000256" key="7">
    <source>
        <dbReference type="PROSITE-ProRule" id="PRU00047"/>
    </source>
</evidence>
<feature type="compositionally biased region" description="Polar residues" evidence="8">
    <location>
        <begin position="17"/>
        <end position="32"/>
    </location>
</feature>
<feature type="domain" description="CCHC-type" evidence="9">
    <location>
        <begin position="627"/>
        <end position="640"/>
    </location>
</feature>
<dbReference type="InterPro" id="IPR036875">
    <property type="entry name" value="Znf_CCHC_sf"/>
</dbReference>
<protein>
    <recommendedName>
        <fullName evidence="9">CCHC-type domain-containing protein</fullName>
    </recommendedName>
</protein>
<gene>
    <name evidence="10" type="ORF">NKR23_g1423</name>
</gene>
<dbReference type="GO" id="GO:0003723">
    <property type="term" value="F:RNA binding"/>
    <property type="evidence" value="ECO:0007669"/>
    <property type="project" value="TreeGrafter"/>
</dbReference>
<dbReference type="Gene3D" id="4.10.60.10">
    <property type="entry name" value="Zinc finger, CCHC-type"/>
    <property type="match status" value="1"/>
</dbReference>
<feature type="region of interest" description="Disordered" evidence="8">
    <location>
        <begin position="80"/>
        <end position="106"/>
    </location>
</feature>
<dbReference type="GO" id="GO:0031499">
    <property type="term" value="C:TRAMP complex"/>
    <property type="evidence" value="ECO:0007669"/>
    <property type="project" value="TreeGrafter"/>
</dbReference>
<evidence type="ECO:0000256" key="2">
    <source>
        <dbReference type="ARBA" id="ARBA00022723"/>
    </source>
</evidence>
<keyword evidence="5" id="KW-0862">Zinc</keyword>
<keyword evidence="11" id="KW-1185">Reference proteome</keyword>
<dbReference type="SUPFAM" id="SSF57756">
    <property type="entry name" value="Retrovirus zinc finger-like domains"/>
    <property type="match status" value="1"/>
</dbReference>
<dbReference type="Proteomes" id="UP001174694">
    <property type="component" value="Unassembled WGS sequence"/>
</dbReference>
<comment type="caution">
    <text evidence="10">The sequence shown here is derived from an EMBL/GenBank/DDBJ whole genome shotgun (WGS) entry which is preliminary data.</text>
</comment>
<feature type="region of interest" description="Disordered" evidence="8">
    <location>
        <begin position="152"/>
        <end position="208"/>
    </location>
</feature>
<evidence type="ECO:0000256" key="4">
    <source>
        <dbReference type="ARBA" id="ARBA00022771"/>
    </source>
</evidence>
<evidence type="ECO:0000256" key="5">
    <source>
        <dbReference type="ARBA" id="ARBA00022833"/>
    </source>
</evidence>
<dbReference type="GO" id="GO:0071035">
    <property type="term" value="P:nuclear polyadenylation-dependent rRNA catabolic process"/>
    <property type="evidence" value="ECO:0007669"/>
    <property type="project" value="TreeGrafter"/>
</dbReference>
<dbReference type="GO" id="GO:0071036">
    <property type="term" value="P:nuclear polyadenylation-dependent snoRNA catabolic process"/>
    <property type="evidence" value="ECO:0007669"/>
    <property type="project" value="TreeGrafter"/>
</dbReference>
<evidence type="ECO:0000313" key="11">
    <source>
        <dbReference type="Proteomes" id="UP001174694"/>
    </source>
</evidence>
<dbReference type="GO" id="GO:0008270">
    <property type="term" value="F:zinc ion binding"/>
    <property type="evidence" value="ECO:0007669"/>
    <property type="project" value="UniProtKB-KW"/>
</dbReference>
<evidence type="ECO:0000256" key="6">
    <source>
        <dbReference type="ARBA" id="ARBA00023242"/>
    </source>
</evidence>
<feature type="region of interest" description="Disordered" evidence="8">
    <location>
        <begin position="717"/>
        <end position="872"/>
    </location>
</feature>
<feature type="compositionally biased region" description="Gly residues" evidence="8">
    <location>
        <begin position="852"/>
        <end position="861"/>
    </location>
</feature>
<feature type="compositionally biased region" description="Basic residues" evidence="8">
    <location>
        <begin position="862"/>
        <end position="872"/>
    </location>
</feature>
<organism evidence="10 11">
    <name type="scientific">Pleurostoma richardsiae</name>
    <dbReference type="NCBI Taxonomy" id="41990"/>
    <lineage>
        <taxon>Eukaryota</taxon>
        <taxon>Fungi</taxon>
        <taxon>Dikarya</taxon>
        <taxon>Ascomycota</taxon>
        <taxon>Pezizomycotina</taxon>
        <taxon>Sordariomycetes</taxon>
        <taxon>Sordariomycetidae</taxon>
        <taxon>Calosphaeriales</taxon>
        <taxon>Pleurostomataceae</taxon>
        <taxon>Pleurostoma</taxon>
    </lineage>
</organism>
<name>A0AA38VX18_9PEZI</name>
<dbReference type="GO" id="GO:0071039">
    <property type="term" value="P:nuclear polyadenylation-dependent CUT catabolic process"/>
    <property type="evidence" value="ECO:0007669"/>
    <property type="project" value="TreeGrafter"/>
</dbReference>
<feature type="region of interest" description="Disordered" evidence="8">
    <location>
        <begin position="1"/>
        <end position="65"/>
    </location>
</feature>
<feature type="compositionally biased region" description="Polar residues" evidence="8">
    <location>
        <begin position="754"/>
        <end position="776"/>
    </location>
</feature>
<evidence type="ECO:0000259" key="9">
    <source>
        <dbReference type="PROSITE" id="PS50158"/>
    </source>
</evidence>
<reference evidence="10" key="1">
    <citation type="submission" date="2022-07" db="EMBL/GenBank/DDBJ databases">
        <title>Fungi with potential for degradation of polypropylene.</title>
        <authorList>
            <person name="Gostincar C."/>
        </authorList>
    </citation>
    <scope>NUCLEOTIDE SEQUENCE</scope>
    <source>
        <strain evidence="10">EXF-13308</strain>
    </source>
</reference>
<comment type="subcellular location">
    <subcellularLocation>
        <location evidence="1">Nucleus</location>
    </subcellularLocation>
</comment>
<dbReference type="PANTHER" id="PTHR46543:SF1">
    <property type="entry name" value="ZINC FINGER CCHC DOMAIN-CONTAINING PROTEIN 7"/>
    <property type="match status" value="1"/>
</dbReference>
<feature type="compositionally biased region" description="Low complexity" evidence="8">
    <location>
        <begin position="797"/>
        <end position="807"/>
    </location>
</feature>
<dbReference type="EMBL" id="JANBVO010000002">
    <property type="protein sequence ID" value="KAJ9156428.1"/>
    <property type="molecule type" value="Genomic_DNA"/>
</dbReference>
<feature type="region of interest" description="Disordered" evidence="8">
    <location>
        <begin position="458"/>
        <end position="498"/>
    </location>
</feature>
<evidence type="ECO:0000256" key="3">
    <source>
        <dbReference type="ARBA" id="ARBA00022737"/>
    </source>
</evidence>
<dbReference type="GO" id="GO:0071031">
    <property type="term" value="P:nuclear mRNA surveillance of mRNA 3'-end processing"/>
    <property type="evidence" value="ECO:0007669"/>
    <property type="project" value="TreeGrafter"/>
</dbReference>
<proteinExistence type="predicted"/>
<feature type="compositionally biased region" description="Low complexity" evidence="8">
    <location>
        <begin position="822"/>
        <end position="851"/>
    </location>
</feature>
<sequence length="872" mass="94034">MAEELASAPESHLPANGGQQAETIMGQATSVAQKRRHEEVESSLSNSGNDSAVRAELASASKKPKLDASVVDLVSSDLDDGEIIESSPDGSASLPNLEAAGGQDEAAKSLAVMATPDQSQAPASWNRGVTSSIRTSLGSNLTGLFSKVSRNLPATTFGKDGQRLDPDQEATGSSLTAKAGDLREPPSTAEDFYIADPSPTHTTVSGLGKSAISGVSQSAVSSPRPSQGETSIQARNEESFPIPPFVHADVTWTIPPNDSEKWPKKFEIWCRDFLTANQENLHLTTSQLVLDAYLHYLDALPLIPPKEHKRVNTRATTCKQQGKIDLYINEVQAQGQAQTRSDDQTSAPRPLTFHQVGVNWKLPSLNVSPSAPGIKNAQHFETWKSRFEGWTKEFLDYNQRSLQSVTEDIVLDAYFYLVDNSAAISKNLRRTVKGSSSQSKMEGKVNEFITVSRANAKRPDAADLDGSQVKPKSNGRVDAHDMEVEDNEQAAGGTEAPVDDGAYDLTALEGQLRRYFPGVSTDAQFCITCASQGHRANACPQRLCTFCQGKHFSYACPTRQRCDKCRQLGHSAADCGEKLVAAPGEDGFECAFCDSTDHTEDACPEIWRTYRPNPENIKKVKSLPVFCYSCGAQGHYGGECGLAGARSMEPPSETWTKACRDLYLDPDSTADAIALENLQPAVAPPGKPSIPGRSIVPRTHVFFEESDDDADQGFLKAPVSKPQPHGQITIASNIDFTLPKRPMTSQDPEYISLRDNTNVRRANTSNDRNYPQSGRRGTNVPANPPLPPGPPPPFPPGNDGQNNQPSQGRGGRGGRRGGRGGNRQPQNQGRSNQNNGQQQGKSQARQGPQNQRGGGNQGRGGGRGRGKRGRGQ</sequence>
<dbReference type="PANTHER" id="PTHR46543">
    <property type="entry name" value="ZINC FINGER CCHC DOMAIN-CONTAINING PROTEIN 7"/>
    <property type="match status" value="1"/>
</dbReference>
<evidence type="ECO:0000313" key="10">
    <source>
        <dbReference type="EMBL" id="KAJ9156428.1"/>
    </source>
</evidence>
<dbReference type="InterPro" id="IPR051644">
    <property type="entry name" value="TRAMP_AT-DNA-binding"/>
</dbReference>
<evidence type="ECO:0000256" key="8">
    <source>
        <dbReference type="SAM" id="MobiDB-lite"/>
    </source>
</evidence>
<dbReference type="GO" id="GO:0071038">
    <property type="term" value="P:TRAMP-dependent tRNA surveillance pathway"/>
    <property type="evidence" value="ECO:0007669"/>
    <property type="project" value="TreeGrafter"/>
</dbReference>
<dbReference type="AlphaFoldDB" id="A0AA38VX18"/>
<accession>A0AA38VX18</accession>
<dbReference type="GO" id="GO:0071037">
    <property type="term" value="P:nuclear polyadenylation-dependent snRNA catabolic process"/>
    <property type="evidence" value="ECO:0007669"/>
    <property type="project" value="TreeGrafter"/>
</dbReference>
<feature type="compositionally biased region" description="Pro residues" evidence="8">
    <location>
        <begin position="782"/>
        <end position="796"/>
    </location>
</feature>
<evidence type="ECO:0000256" key="1">
    <source>
        <dbReference type="ARBA" id="ARBA00004123"/>
    </source>
</evidence>
<keyword evidence="2" id="KW-0479">Metal-binding</keyword>
<keyword evidence="4 7" id="KW-0863">Zinc-finger</keyword>
<dbReference type="PROSITE" id="PS50158">
    <property type="entry name" value="ZF_CCHC"/>
    <property type="match status" value="1"/>
</dbReference>
<dbReference type="InterPro" id="IPR001878">
    <property type="entry name" value="Znf_CCHC"/>
</dbReference>
<keyword evidence="3" id="KW-0677">Repeat</keyword>
<keyword evidence="6" id="KW-0539">Nucleus</keyword>